<comment type="subcellular location">
    <subcellularLocation>
        <location evidence="1">Nucleus</location>
        <location evidence="1">Nuclear pore complex</location>
    </subcellularLocation>
</comment>
<evidence type="ECO:0000256" key="3">
    <source>
        <dbReference type="ARBA" id="ARBA00022816"/>
    </source>
</evidence>
<feature type="region of interest" description="Disordered" evidence="8">
    <location>
        <begin position="1"/>
        <end position="22"/>
    </location>
</feature>
<evidence type="ECO:0000256" key="6">
    <source>
        <dbReference type="ARBA" id="ARBA00023132"/>
    </source>
</evidence>
<keyword evidence="5" id="KW-0811">Translocation</keyword>
<evidence type="ECO:0000256" key="7">
    <source>
        <dbReference type="ARBA" id="ARBA00023242"/>
    </source>
</evidence>
<feature type="compositionally biased region" description="Basic and acidic residues" evidence="8">
    <location>
        <begin position="1"/>
        <end position="19"/>
    </location>
</feature>
<protein>
    <recommendedName>
        <fullName evidence="11">Nuclear pore complex protein</fullName>
    </recommendedName>
</protein>
<feature type="region of interest" description="Disordered" evidence="8">
    <location>
        <begin position="772"/>
        <end position="796"/>
    </location>
</feature>
<feature type="region of interest" description="Disordered" evidence="8">
    <location>
        <begin position="430"/>
        <end position="451"/>
    </location>
</feature>
<dbReference type="PANTHER" id="PTHR13257:SF0">
    <property type="entry name" value="NUCLEAR PORE COMPLEX PROTEIN NUP88"/>
    <property type="match status" value="1"/>
</dbReference>
<evidence type="ECO:0000256" key="8">
    <source>
        <dbReference type="SAM" id="MobiDB-lite"/>
    </source>
</evidence>
<keyword evidence="6" id="KW-0906">Nuclear pore complex</keyword>
<evidence type="ECO:0008006" key="11">
    <source>
        <dbReference type="Google" id="ProtNLM"/>
    </source>
</evidence>
<dbReference type="Gene3D" id="2.130.10.10">
    <property type="entry name" value="YVTN repeat-like/Quinoprotein amine dehydrogenase"/>
    <property type="match status" value="1"/>
</dbReference>
<evidence type="ECO:0000256" key="2">
    <source>
        <dbReference type="ARBA" id="ARBA00022448"/>
    </source>
</evidence>
<dbReference type="InterPro" id="IPR037700">
    <property type="entry name" value="NUP88/NUP82"/>
</dbReference>
<dbReference type="EMBL" id="OZ020100">
    <property type="protein sequence ID" value="CAK9273323.1"/>
    <property type="molecule type" value="Genomic_DNA"/>
</dbReference>
<keyword evidence="4" id="KW-0653">Protein transport</keyword>
<keyword evidence="2" id="KW-0813">Transport</keyword>
<name>A0ABP0X2I9_9BRYO</name>
<proteinExistence type="predicted"/>
<reference evidence="9" key="1">
    <citation type="submission" date="2024-02" db="EMBL/GenBank/DDBJ databases">
        <authorList>
            <consortium name="ELIXIR-Norway"/>
            <consortium name="Elixir Norway"/>
        </authorList>
    </citation>
    <scope>NUCLEOTIDE SEQUENCE</scope>
</reference>
<keyword evidence="3" id="KW-0509">mRNA transport</keyword>
<dbReference type="InterPro" id="IPR019321">
    <property type="entry name" value="Nucleoporin_Nup88"/>
</dbReference>
<evidence type="ECO:0000256" key="1">
    <source>
        <dbReference type="ARBA" id="ARBA00004567"/>
    </source>
</evidence>
<keyword evidence="7" id="KW-0539">Nucleus</keyword>
<dbReference type="PANTHER" id="PTHR13257">
    <property type="entry name" value="NUCLEOPORIN NUP84-RELATED"/>
    <property type="match status" value="1"/>
</dbReference>
<keyword evidence="10" id="KW-1185">Reference proteome</keyword>
<dbReference type="SUPFAM" id="SSF50978">
    <property type="entry name" value="WD40 repeat-like"/>
    <property type="match status" value="1"/>
</dbReference>
<dbReference type="Pfam" id="PF10168">
    <property type="entry name" value="Nup88"/>
    <property type="match status" value="2"/>
</dbReference>
<evidence type="ECO:0000313" key="10">
    <source>
        <dbReference type="Proteomes" id="UP001497444"/>
    </source>
</evidence>
<feature type="compositionally biased region" description="Polar residues" evidence="8">
    <location>
        <begin position="431"/>
        <end position="449"/>
    </location>
</feature>
<dbReference type="InterPro" id="IPR036322">
    <property type="entry name" value="WD40_repeat_dom_sf"/>
</dbReference>
<evidence type="ECO:0000256" key="5">
    <source>
        <dbReference type="ARBA" id="ARBA00023010"/>
    </source>
</evidence>
<evidence type="ECO:0000256" key="4">
    <source>
        <dbReference type="ARBA" id="ARBA00022927"/>
    </source>
</evidence>
<sequence length="839" mass="92057">MASQRSGERGRGGGFRRQDGSSGVLQKLQMNPVFQKSRMADPSSFESVRPRIPLQLLAYDGRGHLFVWNSQEKLLHFVDVQHSDSSRSGNTSNSASLLSKKDFKSVKMNPDVEFSVRHMVFNRTGRTLAIVGDSGLVVLDVVPHLSASSENPTSCRYASVPAQIIVLDGLQSSLRILQLAWHPYSDTHLGVLSTDGVFRLYDLSLDVDNAEQEYHLDAGVPARRGILPLARAVGFAFGGEHLWDRFTVFILFSNGSVYALCPVVPFGSMFNGAVIDELVKDAMHFTLHSSSQDSTVVRNASRALAWLEAVFTGFVVWSDNAGKEPTAGSFMLKAHAHVPLDSSLLLQGPLSIVGSVAKQAENIVYTVVGKDSILGVTGQDSCVHLYGVDDELQPMWNSTAPPRLTVDEDGHIMSVGMLVQVEASREDVVSKTANVDESQNNLGPSSPWTGQPPPLVGLGDVELSLEPPVLSAAPLCLLVDPVVPERLYCYHAAGMDAISLQCLPFSADSSSRIFTDPHPLVVPLLDTCPGGGIVPQPLLGVVPILDPFGETWLVAVTVQGECAVVEVKPQPTLANPLYIEGAKQNHSSDFEALEAGVFQMMSRELLLGPKDIPISQVTLSGMPLTVDTIEGRTFLHDQCKLLREKYIEYAHRVHVELTSHGTRLHEIVQEQQRLLHQVQEKMKQAQKTTGYLVGRLEKTFETTCQLEQRIKACSSLPSLRQNPLTESEMNFKSELDVMRLQNHEVFHSVIDLLVDRCEQVCQEQRLNSRVVSGSPRRQGVSMGEKAMSGGKQAMPVVPGSQMRHIKVAVEQLVHRVEGTISSLTIVDDTLCQRERLLDR</sequence>
<accession>A0ABP0X2I9</accession>
<gene>
    <name evidence="9" type="ORF">CSSPJE1EN1_LOCUS18801</name>
</gene>
<dbReference type="InterPro" id="IPR015943">
    <property type="entry name" value="WD40/YVTN_repeat-like_dom_sf"/>
</dbReference>
<evidence type="ECO:0000313" key="9">
    <source>
        <dbReference type="EMBL" id="CAK9273323.1"/>
    </source>
</evidence>
<organism evidence="9 10">
    <name type="scientific">Sphagnum jensenii</name>
    <dbReference type="NCBI Taxonomy" id="128206"/>
    <lineage>
        <taxon>Eukaryota</taxon>
        <taxon>Viridiplantae</taxon>
        <taxon>Streptophyta</taxon>
        <taxon>Embryophyta</taxon>
        <taxon>Bryophyta</taxon>
        <taxon>Sphagnophytina</taxon>
        <taxon>Sphagnopsida</taxon>
        <taxon>Sphagnales</taxon>
        <taxon>Sphagnaceae</taxon>
        <taxon>Sphagnum</taxon>
    </lineage>
</organism>
<dbReference type="Proteomes" id="UP001497444">
    <property type="component" value="Chromosome 5"/>
</dbReference>